<dbReference type="OrthoDB" id="2578109at2759"/>
<feature type="region of interest" description="Disordered" evidence="1">
    <location>
        <begin position="211"/>
        <end position="238"/>
    </location>
</feature>
<sequence>MSDNSGFVRLNPVSQAISDRLFLSSALPGIPSPSPITYTTTTNNTYNDGNASGVQLYDNSGVFPASLNPSLITYTTNNTPGDLNGLGVKFTAAAPSPASSGDKAKPKARSSAHVTNNNSIKVSGKEKKKHAQGYKRKSLSCEHCRQRRKPCDGTDFKACSRCTRDGIECIYVLAKGKRGSQKALEKLAAMGRAPSADGIIIATPSTSSLASSSCTSSMSPITPITPDRSTVELSSGPSPASVSAGHTFGFATPNTLMPFSPFTPIRPTILQRPSTVEDCQMPGMGTEVNEGLARLCDGIIRPSVAAAFGVAPFYTLPTPRTTPVKPSYEVSASISAGPAPSFSLNNVISAPSTQPSLGVSQLQLPASESQGLSESDNAYIDEVSKCLESGDVFFSAPLDASCNIAPVYSLTQDTTPVEATVEMSPVIESASSTAPEFPFSEYLVMRQNPPCLSAPLPILENDVVPESQRVGWGMCGMDMGMDDAGSSGSIESPFNTVSFGSSIPLVDASVGDDMMGDWWNY</sequence>
<dbReference type="Proteomes" id="UP000095149">
    <property type="component" value="Unassembled WGS sequence"/>
</dbReference>
<feature type="compositionally biased region" description="Basic residues" evidence="1">
    <location>
        <begin position="126"/>
        <end position="138"/>
    </location>
</feature>
<name>A0A1E3K9Q5_9TREE</name>
<protein>
    <recommendedName>
        <fullName evidence="2">Zn(2)-C6 fungal-type domain-containing protein</fullName>
    </recommendedName>
</protein>
<comment type="caution">
    <text evidence="3">The sequence shown here is derived from an EMBL/GenBank/DDBJ whole genome shotgun (WGS) entry which is preliminary data.</text>
</comment>
<organism evidence="3 4">
    <name type="scientific">Cryptococcus amylolentus CBS 6273</name>
    <dbReference type="NCBI Taxonomy" id="1296118"/>
    <lineage>
        <taxon>Eukaryota</taxon>
        <taxon>Fungi</taxon>
        <taxon>Dikarya</taxon>
        <taxon>Basidiomycota</taxon>
        <taxon>Agaricomycotina</taxon>
        <taxon>Tremellomycetes</taxon>
        <taxon>Tremellales</taxon>
        <taxon>Cryptococcaceae</taxon>
        <taxon>Cryptococcus</taxon>
    </lineage>
</organism>
<dbReference type="PROSITE" id="PS50048">
    <property type="entry name" value="ZN2_CY6_FUNGAL_2"/>
    <property type="match status" value="1"/>
</dbReference>
<dbReference type="EMBL" id="MEKH01000003">
    <property type="protein sequence ID" value="ODO09725.1"/>
    <property type="molecule type" value="Genomic_DNA"/>
</dbReference>
<dbReference type="GO" id="GO:0000981">
    <property type="term" value="F:DNA-binding transcription factor activity, RNA polymerase II-specific"/>
    <property type="evidence" value="ECO:0007669"/>
    <property type="project" value="InterPro"/>
</dbReference>
<dbReference type="SUPFAM" id="SSF57701">
    <property type="entry name" value="Zn2/Cys6 DNA-binding domain"/>
    <property type="match status" value="1"/>
</dbReference>
<dbReference type="Pfam" id="PF00172">
    <property type="entry name" value="Zn_clus"/>
    <property type="match status" value="1"/>
</dbReference>
<accession>A0A1E3K9Q5</accession>
<dbReference type="PROSITE" id="PS00463">
    <property type="entry name" value="ZN2_CY6_FUNGAL_1"/>
    <property type="match status" value="1"/>
</dbReference>
<feature type="compositionally biased region" description="Polar residues" evidence="1">
    <location>
        <begin position="112"/>
        <end position="121"/>
    </location>
</feature>
<feature type="region of interest" description="Disordered" evidence="1">
    <location>
        <begin position="94"/>
        <end position="138"/>
    </location>
</feature>
<evidence type="ECO:0000256" key="1">
    <source>
        <dbReference type="SAM" id="MobiDB-lite"/>
    </source>
</evidence>
<evidence type="ECO:0000313" key="4">
    <source>
        <dbReference type="Proteomes" id="UP000095149"/>
    </source>
</evidence>
<reference evidence="3 4" key="1">
    <citation type="submission" date="2016-06" db="EMBL/GenBank/DDBJ databases">
        <title>Evolution of pathogenesis and genome organization in the Tremellales.</title>
        <authorList>
            <person name="Cuomo C."/>
            <person name="Litvintseva A."/>
            <person name="Heitman J."/>
            <person name="Chen Y."/>
            <person name="Sun S."/>
            <person name="Springer D."/>
            <person name="Dromer F."/>
            <person name="Young S."/>
            <person name="Zeng Q."/>
            <person name="Chapman S."/>
            <person name="Gujja S."/>
            <person name="Saif S."/>
            <person name="Birren B."/>
        </authorList>
    </citation>
    <scope>NUCLEOTIDE SEQUENCE [LARGE SCALE GENOMIC DNA]</scope>
    <source>
        <strain evidence="3 4">CBS 6273</strain>
    </source>
</reference>
<dbReference type="CDD" id="cd00067">
    <property type="entry name" value="GAL4"/>
    <property type="match status" value="1"/>
</dbReference>
<evidence type="ECO:0000313" key="3">
    <source>
        <dbReference type="EMBL" id="ODO09725.1"/>
    </source>
</evidence>
<gene>
    <name evidence="3" type="ORF">I350_01941</name>
</gene>
<dbReference type="GO" id="GO:0008270">
    <property type="term" value="F:zinc ion binding"/>
    <property type="evidence" value="ECO:0007669"/>
    <property type="project" value="InterPro"/>
</dbReference>
<feature type="domain" description="Zn(2)-C6 fungal-type" evidence="2">
    <location>
        <begin position="140"/>
        <end position="171"/>
    </location>
</feature>
<dbReference type="SMART" id="SM00066">
    <property type="entry name" value="GAL4"/>
    <property type="match status" value="1"/>
</dbReference>
<evidence type="ECO:0000259" key="2">
    <source>
        <dbReference type="PROSITE" id="PS50048"/>
    </source>
</evidence>
<proteinExistence type="predicted"/>
<dbReference type="InterPro" id="IPR001138">
    <property type="entry name" value="Zn2Cys6_DnaBD"/>
</dbReference>
<dbReference type="AlphaFoldDB" id="A0A1E3K9Q5"/>
<dbReference type="Gene3D" id="4.10.240.10">
    <property type="entry name" value="Zn(2)-C6 fungal-type DNA-binding domain"/>
    <property type="match status" value="1"/>
</dbReference>
<dbReference type="InterPro" id="IPR036864">
    <property type="entry name" value="Zn2-C6_fun-type_DNA-bd_sf"/>
</dbReference>
<feature type="compositionally biased region" description="Low complexity" evidence="1">
    <location>
        <begin position="211"/>
        <end position="226"/>
    </location>
</feature>